<accession>I3VIL4</accession>
<feature type="domain" description="Multidrug resistance protein MdtA-like alpha-helical hairpin" evidence="2">
    <location>
        <begin position="118"/>
        <end position="181"/>
    </location>
</feature>
<dbReference type="GO" id="GO:0015562">
    <property type="term" value="F:efflux transmembrane transporter activity"/>
    <property type="evidence" value="ECO:0007669"/>
    <property type="project" value="TreeGrafter"/>
</dbReference>
<dbReference type="Gene3D" id="2.40.420.20">
    <property type="match status" value="1"/>
</dbReference>
<dbReference type="InterPro" id="IPR058792">
    <property type="entry name" value="Beta-barrel_RND_2"/>
</dbReference>
<comment type="similarity">
    <text evidence="1">Belongs to the membrane fusion protein (MFP) (TC 8.A.1) family.</text>
</comment>
<dbReference type="PANTHER" id="PTHR30469">
    <property type="entry name" value="MULTIDRUG RESISTANCE PROTEIN MDTA"/>
    <property type="match status" value="1"/>
</dbReference>
<organism evidence="5">
    <name type="scientific">uncultured bacterium F42-01</name>
    <dbReference type="NCBI Taxonomy" id="1191438"/>
    <lineage>
        <taxon>Bacteria</taxon>
        <taxon>environmental samples</taxon>
    </lineage>
</organism>
<dbReference type="Gene3D" id="1.10.287.470">
    <property type="entry name" value="Helix hairpin bin"/>
    <property type="match status" value="1"/>
</dbReference>
<dbReference type="Gene3D" id="2.40.50.100">
    <property type="match status" value="1"/>
</dbReference>
<dbReference type="Pfam" id="PF25917">
    <property type="entry name" value="BSH_RND"/>
    <property type="match status" value="1"/>
</dbReference>
<proteinExistence type="inferred from homology"/>
<dbReference type="PROSITE" id="PS51257">
    <property type="entry name" value="PROKAR_LIPOPROTEIN"/>
    <property type="match status" value="1"/>
</dbReference>
<dbReference type="EMBL" id="JQ970526">
    <property type="protein sequence ID" value="AFK79220.1"/>
    <property type="molecule type" value="Genomic_DNA"/>
</dbReference>
<reference evidence="5" key="1">
    <citation type="submission" date="2012-04" db="EMBL/GenBank/DDBJ databases">
        <title>Characterization of mineral phosphate solubilization trait from soil metagenome.</title>
        <authorList>
            <person name="Chhabra S."/>
            <person name="Brazil D."/>
            <person name="Morrissey J."/>
            <person name="Burke J."/>
            <person name="O'Gara F."/>
            <person name="Dowling D."/>
        </authorList>
    </citation>
    <scope>NUCLEOTIDE SEQUENCE</scope>
</reference>
<evidence type="ECO:0000259" key="3">
    <source>
        <dbReference type="Pfam" id="PF25917"/>
    </source>
</evidence>
<dbReference type="GO" id="GO:1990281">
    <property type="term" value="C:efflux pump complex"/>
    <property type="evidence" value="ECO:0007669"/>
    <property type="project" value="TreeGrafter"/>
</dbReference>
<dbReference type="NCBIfam" id="TIGR01730">
    <property type="entry name" value="RND_mfp"/>
    <property type="match status" value="1"/>
</dbReference>
<evidence type="ECO:0000259" key="4">
    <source>
        <dbReference type="Pfam" id="PF25954"/>
    </source>
</evidence>
<dbReference type="Pfam" id="PF25876">
    <property type="entry name" value="HH_MFP_RND"/>
    <property type="match status" value="1"/>
</dbReference>
<sequence>MGDEIRRREETRMGSRVFRHQALAAGLAGLALGGCGGGAPPERHAVPVQVEPAERSRSAGELRYSATFRPYAQVDLMFKVNGYIDEILQVRGADGLLRNVQDGDFVRRGTVLAKVRPNEYRDRLADAQASLTQARADYERATRMYENSTIAKAEYDGAFARAQSSQARYDQAAEALKDCSLQAPMDGTVIRRSVEIGSLVSPGVTSFVVADIRAVKAVVGVPDVALAAIRMGDSLRVDTEAIPGRALRGLVTRIAPSADPNSRIFEVECTIPNPDGRLKIGMIAALHVAEQTERTEVTLVPLKAIVRAKDDPKGYAVFVVETAGEKHIARMQPVQLGGVVGNSVVVTDGLQGGEHVVVTGATLVADQQEVHIVP</sequence>
<protein>
    <submittedName>
        <fullName evidence="5">Efflux transporter RND family MFP subunit</fullName>
    </submittedName>
</protein>
<dbReference type="InterPro" id="IPR058625">
    <property type="entry name" value="MdtA-like_BSH"/>
</dbReference>
<dbReference type="Pfam" id="PF25954">
    <property type="entry name" value="Beta-barrel_RND_2"/>
    <property type="match status" value="1"/>
</dbReference>
<dbReference type="InterPro" id="IPR058624">
    <property type="entry name" value="MdtA-like_HH"/>
</dbReference>
<evidence type="ECO:0000256" key="1">
    <source>
        <dbReference type="ARBA" id="ARBA00009477"/>
    </source>
</evidence>
<feature type="domain" description="Multidrug resistance protein MdtA-like barrel-sandwich hybrid" evidence="3">
    <location>
        <begin position="97"/>
        <end position="209"/>
    </location>
</feature>
<evidence type="ECO:0000259" key="2">
    <source>
        <dbReference type="Pfam" id="PF25876"/>
    </source>
</evidence>
<dbReference type="SUPFAM" id="SSF111369">
    <property type="entry name" value="HlyD-like secretion proteins"/>
    <property type="match status" value="1"/>
</dbReference>
<dbReference type="PANTHER" id="PTHR30469:SF15">
    <property type="entry name" value="HLYD FAMILY OF SECRETION PROTEINS"/>
    <property type="match status" value="1"/>
</dbReference>
<dbReference type="AlphaFoldDB" id="I3VIL4"/>
<feature type="domain" description="CusB-like beta-barrel" evidence="4">
    <location>
        <begin position="219"/>
        <end position="291"/>
    </location>
</feature>
<name>I3VIL4_9BACT</name>
<evidence type="ECO:0000313" key="5">
    <source>
        <dbReference type="EMBL" id="AFK79220.1"/>
    </source>
</evidence>
<dbReference type="Gene3D" id="2.40.30.170">
    <property type="match status" value="1"/>
</dbReference>
<dbReference type="InterPro" id="IPR006143">
    <property type="entry name" value="RND_pump_MFP"/>
</dbReference>